<dbReference type="Gene3D" id="3.40.50.300">
    <property type="entry name" value="P-loop containing nucleotide triphosphate hydrolases"/>
    <property type="match status" value="1"/>
</dbReference>
<dbReference type="SUPFAM" id="SSF52540">
    <property type="entry name" value="P-loop containing nucleoside triphosphate hydrolases"/>
    <property type="match status" value="1"/>
</dbReference>
<name>A0ABP7STW8_9SPHN</name>
<dbReference type="EMBL" id="BAABBQ010000001">
    <property type="protein sequence ID" value="GAA4016500.1"/>
    <property type="molecule type" value="Genomic_DNA"/>
</dbReference>
<keyword evidence="2" id="KW-1185">Reference proteome</keyword>
<dbReference type="NCBIfam" id="NF005677">
    <property type="entry name" value="PRK07471.1"/>
    <property type="match status" value="1"/>
</dbReference>
<dbReference type="InterPro" id="IPR050238">
    <property type="entry name" value="DNA_Rep/Repair_Clamp_Loader"/>
</dbReference>
<accession>A0ABP7STW8</accession>
<gene>
    <name evidence="1" type="ORF">GCM10022280_14430</name>
</gene>
<sequence length="325" mass="34907">MTLLGQDRAIAAFRSALDSGTLHHAWLLAGPRGVGKGTFARAAALRLLAEAAGPPVGLPGLEVPDDHRIGHLFRAGSHPDMRLLEREVWDKGPKKGELKRNITIDQVREMGELFSFAPSFSDWRVCIIDCMDELERNAANALLKLLEEPPGRSLFLLVSHSPGRLLPTIRSRCRRVDFPGLDDATLDTVLRAERPGLSDEERARLIPLAGGSAGRALAFAELDLAPLAEDALAILRSGDRDNARRGRLASALALKAAGPRYAAFLELVPSLIAGEARTAEGPRRQRAAEAYGKAQETASLAPRLSLDPAATVFSLATIMAEVGEG</sequence>
<evidence type="ECO:0000313" key="1">
    <source>
        <dbReference type="EMBL" id="GAA4016500.1"/>
    </source>
</evidence>
<dbReference type="Pfam" id="PF13177">
    <property type="entry name" value="DNA_pol3_delta2"/>
    <property type="match status" value="1"/>
</dbReference>
<dbReference type="Proteomes" id="UP001500235">
    <property type="component" value="Unassembled WGS sequence"/>
</dbReference>
<dbReference type="InterPro" id="IPR027417">
    <property type="entry name" value="P-loop_NTPase"/>
</dbReference>
<evidence type="ECO:0000313" key="2">
    <source>
        <dbReference type="Proteomes" id="UP001500235"/>
    </source>
</evidence>
<organism evidence="1 2">
    <name type="scientific">Sphingomonas swuensis</name>
    <dbReference type="NCBI Taxonomy" id="977800"/>
    <lineage>
        <taxon>Bacteria</taxon>
        <taxon>Pseudomonadati</taxon>
        <taxon>Pseudomonadota</taxon>
        <taxon>Alphaproteobacteria</taxon>
        <taxon>Sphingomonadales</taxon>
        <taxon>Sphingomonadaceae</taxon>
        <taxon>Sphingomonas</taxon>
    </lineage>
</organism>
<reference evidence="2" key="1">
    <citation type="journal article" date="2019" name="Int. J. Syst. Evol. Microbiol.">
        <title>The Global Catalogue of Microorganisms (GCM) 10K type strain sequencing project: providing services to taxonomists for standard genome sequencing and annotation.</title>
        <authorList>
            <consortium name="The Broad Institute Genomics Platform"/>
            <consortium name="The Broad Institute Genome Sequencing Center for Infectious Disease"/>
            <person name="Wu L."/>
            <person name="Ma J."/>
        </authorList>
    </citation>
    <scope>NUCLEOTIDE SEQUENCE [LARGE SCALE GENOMIC DNA]</scope>
    <source>
        <strain evidence="2">JCM 17563</strain>
    </source>
</reference>
<dbReference type="PANTHER" id="PTHR11669">
    <property type="entry name" value="REPLICATION FACTOR C / DNA POLYMERASE III GAMMA-TAU SUBUNIT"/>
    <property type="match status" value="1"/>
</dbReference>
<dbReference type="PANTHER" id="PTHR11669:SF8">
    <property type="entry name" value="DNA POLYMERASE III SUBUNIT DELTA"/>
    <property type="match status" value="1"/>
</dbReference>
<proteinExistence type="predicted"/>
<comment type="caution">
    <text evidence="1">The sequence shown here is derived from an EMBL/GenBank/DDBJ whole genome shotgun (WGS) entry which is preliminary data.</text>
</comment>
<dbReference type="RefSeq" id="WP_344706713.1">
    <property type="nucleotide sequence ID" value="NZ_BAABBQ010000001.1"/>
</dbReference>
<protein>
    <submittedName>
        <fullName evidence="1">DNA polymerase III subunit delta</fullName>
    </submittedName>
</protein>